<keyword evidence="12" id="KW-1185">Reference proteome</keyword>
<dbReference type="AlphaFoldDB" id="A0AAV5QHP0"/>
<feature type="domain" description="BING4 C-terminal" evidence="10">
    <location>
        <begin position="335"/>
        <end position="414"/>
    </location>
</feature>
<dbReference type="InterPro" id="IPR040315">
    <property type="entry name" value="WDR46/Utp7"/>
</dbReference>
<dbReference type="SUPFAM" id="SSF50978">
    <property type="entry name" value="WD40 repeat-like"/>
    <property type="match status" value="1"/>
</dbReference>
<dbReference type="PANTHER" id="PTHR14085:SF3">
    <property type="entry name" value="WD REPEAT-CONTAINING PROTEIN 46"/>
    <property type="match status" value="1"/>
</dbReference>
<comment type="function">
    <text evidence="1">Involved in nucleolar processing of pre-18S ribosomal RNA.</text>
</comment>
<evidence type="ECO:0000256" key="7">
    <source>
        <dbReference type="ARBA" id="ARBA00076453"/>
    </source>
</evidence>
<dbReference type="InterPro" id="IPR015943">
    <property type="entry name" value="WD40/YVTN_repeat-like_dom_sf"/>
</dbReference>
<evidence type="ECO:0000313" key="11">
    <source>
        <dbReference type="EMBL" id="GMM34450.1"/>
    </source>
</evidence>
<dbReference type="InterPro" id="IPR012952">
    <property type="entry name" value="BING4_C_dom"/>
</dbReference>
<feature type="compositionally biased region" description="Basic and acidic residues" evidence="9">
    <location>
        <begin position="1"/>
        <end position="10"/>
    </location>
</feature>
<dbReference type="GO" id="GO:0032040">
    <property type="term" value="C:small-subunit processome"/>
    <property type="evidence" value="ECO:0007669"/>
    <property type="project" value="TreeGrafter"/>
</dbReference>
<dbReference type="PANTHER" id="PTHR14085">
    <property type="entry name" value="WD-REPEAT PROTEIN BING4"/>
    <property type="match status" value="1"/>
</dbReference>
<evidence type="ECO:0000256" key="3">
    <source>
        <dbReference type="ARBA" id="ARBA00022552"/>
    </source>
</evidence>
<dbReference type="RefSeq" id="XP_064851450.1">
    <property type="nucleotide sequence ID" value="XM_064995378.1"/>
</dbReference>
<evidence type="ECO:0000256" key="9">
    <source>
        <dbReference type="SAM" id="MobiDB-lite"/>
    </source>
</evidence>
<organism evidence="11 12">
    <name type="scientific">Saccharomycopsis crataegensis</name>
    <dbReference type="NCBI Taxonomy" id="43959"/>
    <lineage>
        <taxon>Eukaryota</taxon>
        <taxon>Fungi</taxon>
        <taxon>Dikarya</taxon>
        <taxon>Ascomycota</taxon>
        <taxon>Saccharomycotina</taxon>
        <taxon>Saccharomycetes</taxon>
        <taxon>Saccharomycopsidaceae</taxon>
        <taxon>Saccharomycopsis</taxon>
    </lineage>
</organism>
<name>A0AAV5QHP0_9ASCO</name>
<dbReference type="GO" id="GO:0000462">
    <property type="term" value="P:maturation of SSU-rRNA from tricistronic rRNA transcript (SSU-rRNA, 5.8S rRNA, LSU-rRNA)"/>
    <property type="evidence" value="ECO:0007669"/>
    <property type="project" value="TreeGrafter"/>
</dbReference>
<evidence type="ECO:0000313" key="12">
    <source>
        <dbReference type="Proteomes" id="UP001360560"/>
    </source>
</evidence>
<evidence type="ECO:0000259" key="10">
    <source>
        <dbReference type="SMART" id="SM01033"/>
    </source>
</evidence>
<dbReference type="PROSITE" id="PS50294">
    <property type="entry name" value="WD_REPEATS_REGION"/>
    <property type="match status" value="1"/>
</dbReference>
<reference evidence="11 12" key="1">
    <citation type="journal article" date="2023" name="Elife">
        <title>Identification of key yeast species and microbe-microbe interactions impacting larval growth of Drosophila in the wild.</title>
        <authorList>
            <person name="Mure A."/>
            <person name="Sugiura Y."/>
            <person name="Maeda R."/>
            <person name="Honda K."/>
            <person name="Sakurai N."/>
            <person name="Takahashi Y."/>
            <person name="Watada M."/>
            <person name="Katoh T."/>
            <person name="Gotoh A."/>
            <person name="Gotoh Y."/>
            <person name="Taniguchi I."/>
            <person name="Nakamura K."/>
            <person name="Hayashi T."/>
            <person name="Katayama T."/>
            <person name="Uemura T."/>
            <person name="Hattori Y."/>
        </authorList>
    </citation>
    <scope>NUCLEOTIDE SEQUENCE [LARGE SCALE GENOMIC DNA]</scope>
    <source>
        <strain evidence="11 12">SC-9</strain>
    </source>
</reference>
<dbReference type="PROSITE" id="PS50082">
    <property type="entry name" value="WD_REPEATS_2"/>
    <property type="match status" value="1"/>
</dbReference>
<evidence type="ECO:0000256" key="1">
    <source>
        <dbReference type="ARBA" id="ARBA00004099"/>
    </source>
</evidence>
<dbReference type="SMART" id="SM00320">
    <property type="entry name" value="WD40"/>
    <property type="match status" value="2"/>
</dbReference>
<evidence type="ECO:0000256" key="8">
    <source>
        <dbReference type="PROSITE-ProRule" id="PRU00221"/>
    </source>
</evidence>
<feature type="repeat" description="WD" evidence="8">
    <location>
        <begin position="252"/>
        <end position="293"/>
    </location>
</feature>
<keyword evidence="3" id="KW-0698">rRNA processing</keyword>
<evidence type="ECO:0000256" key="6">
    <source>
        <dbReference type="ARBA" id="ARBA00023242"/>
    </source>
</evidence>
<dbReference type="Gene3D" id="2.130.10.10">
    <property type="entry name" value="YVTN repeat-like/Quinoprotein amine dehydrogenase"/>
    <property type="match status" value="1"/>
</dbReference>
<keyword evidence="5" id="KW-0677">Repeat</keyword>
<dbReference type="Pfam" id="PF08149">
    <property type="entry name" value="BING4CT"/>
    <property type="match status" value="1"/>
</dbReference>
<keyword evidence="4 8" id="KW-0853">WD repeat</keyword>
<feature type="region of interest" description="Disordered" evidence="9">
    <location>
        <begin position="1"/>
        <end position="28"/>
    </location>
</feature>
<dbReference type="EMBL" id="BTFZ01000002">
    <property type="protein sequence ID" value="GMM34450.1"/>
    <property type="molecule type" value="Genomic_DNA"/>
</dbReference>
<keyword evidence="6" id="KW-0539">Nucleus</keyword>
<dbReference type="SMART" id="SM01033">
    <property type="entry name" value="BING4CT"/>
    <property type="match status" value="1"/>
</dbReference>
<dbReference type="GO" id="GO:0030686">
    <property type="term" value="C:90S preribosome"/>
    <property type="evidence" value="ECO:0007669"/>
    <property type="project" value="TreeGrafter"/>
</dbReference>
<dbReference type="FunFam" id="2.130.10.10:FF:000378">
    <property type="entry name" value="U3 small nucleolar RNA-associated protein 7"/>
    <property type="match status" value="1"/>
</dbReference>
<evidence type="ECO:0000256" key="4">
    <source>
        <dbReference type="ARBA" id="ARBA00022574"/>
    </source>
</evidence>
<dbReference type="GeneID" id="90072429"/>
<proteinExistence type="predicted"/>
<dbReference type="InterPro" id="IPR001680">
    <property type="entry name" value="WD40_rpt"/>
</dbReference>
<accession>A0AAV5QHP0</accession>
<protein>
    <recommendedName>
        <fullName evidence="7">U three protein 7</fullName>
    </recommendedName>
</protein>
<dbReference type="Pfam" id="PF00400">
    <property type="entry name" value="WD40"/>
    <property type="match status" value="1"/>
</dbReference>
<comment type="subcellular location">
    <subcellularLocation>
        <location evidence="2">Nucleus</location>
        <location evidence="2">Nucleolus</location>
    </subcellularLocation>
</comment>
<gene>
    <name evidence="11" type="ORF">DASC09_017750</name>
</gene>
<sequence>MSLSKYDRPKTVSKASKNPKDKRVRAKLKRLDDSYKNAVKEAQNTEILLQESAGLMETETEMEKTFKVTQKDIKDSVDESMNRKAIDLKLTEYGPYVFDYSRNGRSLLLGGRKGHVASMDWQYGKLHCELHLNETVNAVKHLHNDQFFAVAQKKYTFIYDKLGTELHRLKQHIEVKHLEFLPYHYLLATAGNTGFLKYQDVSTGVLISELRTKMGPTISMKQNPWNAVVHLGHSNGQVSLWSPTMSKPLVKILNSRGSVKSIAIDRTGNYMACTSTDRTLKVWDIRMFKELNYRSLPTPGLSCDISDTNLLSVSFGPHINIYKDIFTNDHKDVKLYMHHLNAGSKVEMNKFIPFEDILSFGHENGVKNIIVPGSGEANFDSLEINPFESAKQRQESEVRTLVNKLKPDMITLDPNVIGTIDKRANTTRLTAKDLAELTNKQREVGANDVKMDILPKVKGKNSSLRRHLRKKSKNVIDERKMRVESNLKREKELRAKIHAKKNGTFKDEENDLLNPALSRFG</sequence>
<comment type="caution">
    <text evidence="11">The sequence shown here is derived from an EMBL/GenBank/DDBJ whole genome shotgun (WGS) entry which is preliminary data.</text>
</comment>
<evidence type="ECO:0000256" key="5">
    <source>
        <dbReference type="ARBA" id="ARBA00022737"/>
    </source>
</evidence>
<dbReference type="InterPro" id="IPR036322">
    <property type="entry name" value="WD40_repeat_dom_sf"/>
</dbReference>
<dbReference type="Proteomes" id="UP001360560">
    <property type="component" value="Unassembled WGS sequence"/>
</dbReference>
<evidence type="ECO:0000256" key="2">
    <source>
        <dbReference type="ARBA" id="ARBA00004604"/>
    </source>
</evidence>